<gene>
    <name evidence="1" type="ORF">RJ639_010576</name>
</gene>
<accession>A0AA89ARZ3</accession>
<dbReference type="EMBL" id="JAVXUP010001400">
    <property type="protein sequence ID" value="KAK3012103.1"/>
    <property type="molecule type" value="Genomic_DNA"/>
</dbReference>
<dbReference type="Pfam" id="PF20431">
    <property type="entry name" value="E_motif"/>
    <property type="match status" value="1"/>
</dbReference>
<reference evidence="1" key="1">
    <citation type="submission" date="2022-12" db="EMBL/GenBank/DDBJ databases">
        <title>Draft genome assemblies for two species of Escallonia (Escalloniales).</title>
        <authorList>
            <person name="Chanderbali A."/>
            <person name="Dervinis C."/>
            <person name="Anghel I."/>
            <person name="Soltis D."/>
            <person name="Soltis P."/>
            <person name="Zapata F."/>
        </authorList>
    </citation>
    <scope>NUCLEOTIDE SEQUENCE</scope>
    <source>
        <strain evidence="1">UCBG64.0493</strain>
        <tissue evidence="1">Leaf</tissue>
    </source>
</reference>
<sequence>MLANIYASDGRWEEVATVRKLMRDNGLKKKPGCSWVEVTKRVHAPSDNLLNCRSDRRPTHRCDVGIDSTTVIKLKKSYRGEHQIAISGHQITGCDGVRERLPPSMHKY</sequence>
<dbReference type="GO" id="GO:0003723">
    <property type="term" value="F:RNA binding"/>
    <property type="evidence" value="ECO:0007669"/>
    <property type="project" value="InterPro"/>
</dbReference>
<dbReference type="InterPro" id="IPR046960">
    <property type="entry name" value="PPR_At4g14850-like_plant"/>
</dbReference>
<dbReference type="Proteomes" id="UP001188597">
    <property type="component" value="Unassembled WGS sequence"/>
</dbReference>
<dbReference type="PANTHER" id="PTHR47926:SF505">
    <property type="entry name" value="PENTATRICOPEPTIDE REPEAT (PPR) SUPERFAMILY PROTEIN"/>
    <property type="match status" value="1"/>
</dbReference>
<comment type="caution">
    <text evidence="1">The sequence shown here is derived from an EMBL/GenBank/DDBJ whole genome shotgun (WGS) entry which is preliminary data.</text>
</comment>
<evidence type="ECO:0008006" key="3">
    <source>
        <dbReference type="Google" id="ProtNLM"/>
    </source>
</evidence>
<dbReference type="PANTHER" id="PTHR47926">
    <property type="entry name" value="PENTATRICOPEPTIDE REPEAT-CONTAINING PROTEIN"/>
    <property type="match status" value="1"/>
</dbReference>
<protein>
    <recommendedName>
        <fullName evidence="3">Pentatricopeptide repeat-containing protein</fullName>
    </recommendedName>
</protein>
<evidence type="ECO:0000313" key="2">
    <source>
        <dbReference type="Proteomes" id="UP001188597"/>
    </source>
</evidence>
<evidence type="ECO:0000313" key="1">
    <source>
        <dbReference type="EMBL" id="KAK3012103.1"/>
    </source>
</evidence>
<keyword evidence="2" id="KW-1185">Reference proteome</keyword>
<organism evidence="1 2">
    <name type="scientific">Escallonia herrerae</name>
    <dbReference type="NCBI Taxonomy" id="1293975"/>
    <lineage>
        <taxon>Eukaryota</taxon>
        <taxon>Viridiplantae</taxon>
        <taxon>Streptophyta</taxon>
        <taxon>Embryophyta</taxon>
        <taxon>Tracheophyta</taxon>
        <taxon>Spermatophyta</taxon>
        <taxon>Magnoliopsida</taxon>
        <taxon>eudicotyledons</taxon>
        <taxon>Gunneridae</taxon>
        <taxon>Pentapetalae</taxon>
        <taxon>asterids</taxon>
        <taxon>campanulids</taxon>
        <taxon>Escalloniales</taxon>
        <taxon>Escalloniaceae</taxon>
        <taxon>Escallonia</taxon>
    </lineage>
</organism>
<proteinExistence type="predicted"/>
<dbReference type="InterPro" id="IPR046848">
    <property type="entry name" value="E_motif"/>
</dbReference>
<name>A0AA89ARZ3_9ASTE</name>
<dbReference type="GO" id="GO:0009451">
    <property type="term" value="P:RNA modification"/>
    <property type="evidence" value="ECO:0007669"/>
    <property type="project" value="InterPro"/>
</dbReference>
<dbReference type="AlphaFoldDB" id="A0AA89ARZ3"/>